<dbReference type="RefSeq" id="WP_060590851.1">
    <property type="nucleotide sequence ID" value="NZ_CP031418.1"/>
</dbReference>
<protein>
    <submittedName>
        <fullName evidence="2">Probable diacyglycerol O-acyltransferase tgs1</fullName>
        <ecNumber evidence="2">2.3.1.20</ecNumber>
    </submittedName>
</protein>
<keyword evidence="2" id="KW-0808">Transferase</keyword>
<gene>
    <name evidence="2" type="primary">tgs1_1</name>
    <name evidence="2" type="ORF">ERS450000_01029</name>
</gene>
<keyword evidence="2" id="KW-0012">Acyltransferase</keyword>
<dbReference type="Pfam" id="PF06974">
    <property type="entry name" value="WS_DGAT_C"/>
    <property type="match status" value="1"/>
</dbReference>
<feature type="domain" description="O-acyltransferase WSD1 C-terminal" evidence="1">
    <location>
        <begin position="57"/>
        <end position="112"/>
    </location>
</feature>
<name>A0A0H5NH63_NOCFR</name>
<sequence>MRAEFGGTVNDIALVAVTAALRAMLLARGERPRPDTIRVLTPVSTRSANARGRLERLFGSDVHDLAPFAPIAMRLRLGIAMLSYRGTLCFGITGDYDGTPDTDSIARTIPAAVTTLLDRAGR</sequence>
<dbReference type="InterPro" id="IPR009721">
    <property type="entry name" value="O-acyltransferase_WSD1_C"/>
</dbReference>
<reference evidence="3" key="1">
    <citation type="submission" date="2015-03" db="EMBL/GenBank/DDBJ databases">
        <authorList>
            <consortium name="Pathogen Informatics"/>
        </authorList>
    </citation>
    <scope>NUCLEOTIDE SEQUENCE [LARGE SCALE GENOMIC DNA]</scope>
    <source>
        <strain evidence="3">NCTC11134</strain>
    </source>
</reference>
<dbReference type="EC" id="2.3.1.20" evidence="2"/>
<accession>A0A0H5NH63</accession>
<dbReference type="GO" id="GO:0004144">
    <property type="term" value="F:diacylglycerol O-acyltransferase activity"/>
    <property type="evidence" value="ECO:0007669"/>
    <property type="project" value="UniProtKB-EC"/>
</dbReference>
<evidence type="ECO:0000313" key="3">
    <source>
        <dbReference type="Proteomes" id="UP000057820"/>
    </source>
</evidence>
<evidence type="ECO:0000259" key="1">
    <source>
        <dbReference type="Pfam" id="PF06974"/>
    </source>
</evidence>
<evidence type="ECO:0000313" key="2">
    <source>
        <dbReference type="EMBL" id="CRY74868.1"/>
    </source>
</evidence>
<proteinExistence type="predicted"/>
<dbReference type="KEGG" id="nfr:ERS450000_01029"/>
<dbReference type="AlphaFoldDB" id="A0A0H5NH63"/>
<dbReference type="Proteomes" id="UP000057820">
    <property type="component" value="Chromosome 1"/>
</dbReference>
<organism evidence="2 3">
    <name type="scientific">Nocardia farcinica</name>
    <dbReference type="NCBI Taxonomy" id="37329"/>
    <lineage>
        <taxon>Bacteria</taxon>
        <taxon>Bacillati</taxon>
        <taxon>Actinomycetota</taxon>
        <taxon>Actinomycetes</taxon>
        <taxon>Mycobacteriales</taxon>
        <taxon>Nocardiaceae</taxon>
        <taxon>Nocardia</taxon>
    </lineage>
</organism>
<dbReference type="EMBL" id="LN868938">
    <property type="protein sequence ID" value="CRY74868.1"/>
    <property type="molecule type" value="Genomic_DNA"/>
</dbReference>